<reference evidence="19 20" key="1">
    <citation type="journal article" date="2013" name="Genome Announc.">
        <title>Draft Genome Sequence of Rhodococcus opacus Strain M213 Shows a Diverse Catabolic Potential.</title>
        <authorList>
            <person name="Pathak A."/>
            <person name="Green S.J."/>
            <person name="Ogram A."/>
            <person name="Chauhan A."/>
        </authorList>
    </citation>
    <scope>NUCLEOTIDE SEQUENCE [LARGE SCALE GENOMIC DNA]</scope>
    <source>
        <strain evidence="19 20">M213</strain>
    </source>
</reference>
<gene>
    <name evidence="17 19" type="primary">murB</name>
    <name evidence="19" type="ORF">WSS_A27090</name>
</gene>
<evidence type="ECO:0000256" key="8">
    <source>
        <dbReference type="ARBA" id="ARBA00022630"/>
    </source>
</evidence>
<evidence type="ECO:0000256" key="5">
    <source>
        <dbReference type="ARBA" id="ARBA00010485"/>
    </source>
</evidence>
<evidence type="ECO:0000313" key="19">
    <source>
        <dbReference type="EMBL" id="EKT79469.1"/>
    </source>
</evidence>
<dbReference type="GO" id="GO:0008360">
    <property type="term" value="P:regulation of cell shape"/>
    <property type="evidence" value="ECO:0007669"/>
    <property type="project" value="UniProtKB-KW"/>
</dbReference>
<dbReference type="Gene3D" id="3.30.43.10">
    <property type="entry name" value="Uridine Diphospho-n-acetylenolpyruvylglucosamine Reductase, domain 2"/>
    <property type="match status" value="1"/>
</dbReference>
<comment type="subcellular location">
    <subcellularLocation>
        <location evidence="3 17">Cytoplasm</location>
    </subcellularLocation>
</comment>
<evidence type="ECO:0000256" key="7">
    <source>
        <dbReference type="ARBA" id="ARBA00022618"/>
    </source>
</evidence>
<dbReference type="GO" id="GO:0005829">
    <property type="term" value="C:cytosol"/>
    <property type="evidence" value="ECO:0007669"/>
    <property type="project" value="TreeGrafter"/>
</dbReference>
<keyword evidence="11 17" id="KW-0133">Cell shape</keyword>
<feature type="active site" evidence="17">
    <location>
        <position position="368"/>
    </location>
</feature>
<keyword evidence="7 17" id="KW-0132">Cell division</keyword>
<dbReference type="InterPro" id="IPR016166">
    <property type="entry name" value="FAD-bd_PCMH"/>
</dbReference>
<dbReference type="InterPro" id="IPR006094">
    <property type="entry name" value="Oxid_FAD_bind_N"/>
</dbReference>
<comment type="function">
    <text evidence="2 17">Cell wall formation.</text>
</comment>
<feature type="active site" description="Proton donor" evidence="17">
    <location>
        <position position="264"/>
    </location>
</feature>
<dbReference type="Gene3D" id="3.90.78.10">
    <property type="entry name" value="UDP-N-acetylenolpyruvoylglucosamine reductase, C-terminal domain"/>
    <property type="match status" value="1"/>
</dbReference>
<sequence length="376" mass="39579">MRRLTIRRLPFAVVWDVSIVSQLVDSGAFVSENLELSGMTTLRVGGPARIVAECPTTQVLVDVVRLLDAAHIPTLILAGGSNLVVGDDGFDGVVVRVCNTTVGLEEGFVTAEAGAEWDQVVAQTVAAELGGLECLSGIPGSTGATPVQNVGAYGVEVGSMLRRVHLLDRRTGEARWVEPDALGLGYRTSVLKHSDAALVLAVELTVHPDGLGEPLRYRELVSALNAAEGDRLPSAQVRDAVLDLRRGKGMVLDPEDYDTWSAGSFFTNPVVADGELAGVLAAIETRLGDVLVPQYPADGGTKLSAGWLIERAGFSKGYPGENAVARLSTKHTLALTNRGAAKSEDLLALARDVRDGVQAAFGVRLEPEPVTVGCAI</sequence>
<comment type="similarity">
    <text evidence="5 17">Belongs to the MurB family.</text>
</comment>
<dbReference type="Pfam" id="PF02873">
    <property type="entry name" value="MurB_C"/>
    <property type="match status" value="1"/>
</dbReference>
<keyword evidence="8 17" id="KW-0285">Flavoprotein</keyword>
<evidence type="ECO:0000256" key="1">
    <source>
        <dbReference type="ARBA" id="ARBA00001974"/>
    </source>
</evidence>
<dbReference type="InterPro" id="IPR036635">
    <property type="entry name" value="MurB_C_sf"/>
</dbReference>
<evidence type="ECO:0000256" key="4">
    <source>
        <dbReference type="ARBA" id="ARBA00004752"/>
    </source>
</evidence>
<evidence type="ECO:0000256" key="12">
    <source>
        <dbReference type="ARBA" id="ARBA00022984"/>
    </source>
</evidence>
<dbReference type="SUPFAM" id="SSF56194">
    <property type="entry name" value="Uridine diphospho-N-Acetylenolpyruvylglucosamine reductase, MurB, C-terminal domain"/>
    <property type="match status" value="1"/>
</dbReference>
<dbReference type="InterPro" id="IPR016169">
    <property type="entry name" value="FAD-bd_PCMH_sub2"/>
</dbReference>
<dbReference type="GO" id="GO:0051301">
    <property type="term" value="P:cell division"/>
    <property type="evidence" value="ECO:0007669"/>
    <property type="project" value="UniProtKB-KW"/>
</dbReference>
<evidence type="ECO:0000256" key="13">
    <source>
        <dbReference type="ARBA" id="ARBA00023002"/>
    </source>
</evidence>
<dbReference type="EMBL" id="AJYC02000084">
    <property type="protein sequence ID" value="EKT79469.1"/>
    <property type="molecule type" value="Genomic_DNA"/>
</dbReference>
<name>K8XDK1_RHOOP</name>
<dbReference type="EC" id="1.3.1.98" evidence="17"/>
<dbReference type="PANTHER" id="PTHR21071:SF4">
    <property type="entry name" value="UDP-N-ACETYLENOLPYRUVOYLGLUCOSAMINE REDUCTASE"/>
    <property type="match status" value="1"/>
</dbReference>
<evidence type="ECO:0000256" key="3">
    <source>
        <dbReference type="ARBA" id="ARBA00004496"/>
    </source>
</evidence>
<proteinExistence type="inferred from homology"/>
<dbReference type="InterPro" id="IPR011601">
    <property type="entry name" value="MurB_C"/>
</dbReference>
<dbReference type="Proteomes" id="UP000005951">
    <property type="component" value="Unassembled WGS sequence"/>
</dbReference>
<dbReference type="GO" id="GO:0071949">
    <property type="term" value="F:FAD binding"/>
    <property type="evidence" value="ECO:0007669"/>
    <property type="project" value="InterPro"/>
</dbReference>
<evidence type="ECO:0000256" key="11">
    <source>
        <dbReference type="ARBA" id="ARBA00022960"/>
    </source>
</evidence>
<evidence type="ECO:0000256" key="9">
    <source>
        <dbReference type="ARBA" id="ARBA00022827"/>
    </source>
</evidence>
<dbReference type="Pfam" id="PF01565">
    <property type="entry name" value="FAD_binding_4"/>
    <property type="match status" value="1"/>
</dbReference>
<keyword evidence="15 17" id="KW-0961">Cell wall biogenesis/degradation</keyword>
<keyword evidence="14 17" id="KW-0131">Cell cycle</keyword>
<evidence type="ECO:0000256" key="15">
    <source>
        <dbReference type="ARBA" id="ARBA00023316"/>
    </source>
</evidence>
<dbReference type="UniPathway" id="UPA00219"/>
<feature type="active site" evidence="17">
    <location>
        <position position="187"/>
    </location>
</feature>
<dbReference type="InterPro" id="IPR003170">
    <property type="entry name" value="MurB"/>
</dbReference>
<evidence type="ECO:0000259" key="18">
    <source>
        <dbReference type="PROSITE" id="PS51387"/>
    </source>
</evidence>
<dbReference type="GO" id="GO:0008762">
    <property type="term" value="F:UDP-N-acetylmuramate dehydrogenase activity"/>
    <property type="evidence" value="ECO:0007669"/>
    <property type="project" value="UniProtKB-UniRule"/>
</dbReference>
<dbReference type="GO" id="GO:0071555">
    <property type="term" value="P:cell wall organization"/>
    <property type="evidence" value="ECO:0007669"/>
    <property type="project" value="UniProtKB-KW"/>
</dbReference>
<dbReference type="InterPro" id="IPR016167">
    <property type="entry name" value="FAD-bd_PCMH_sub1"/>
</dbReference>
<evidence type="ECO:0000256" key="17">
    <source>
        <dbReference type="HAMAP-Rule" id="MF_00037"/>
    </source>
</evidence>
<evidence type="ECO:0000256" key="2">
    <source>
        <dbReference type="ARBA" id="ARBA00003921"/>
    </source>
</evidence>
<evidence type="ECO:0000256" key="16">
    <source>
        <dbReference type="ARBA" id="ARBA00048914"/>
    </source>
</evidence>
<comment type="cofactor">
    <cofactor evidence="1 17">
        <name>FAD</name>
        <dbReference type="ChEBI" id="CHEBI:57692"/>
    </cofactor>
</comment>
<keyword evidence="10 17" id="KW-0521">NADP</keyword>
<dbReference type="PANTHER" id="PTHR21071">
    <property type="entry name" value="UDP-N-ACETYLENOLPYRUVOYLGLUCOSAMINE REDUCTASE"/>
    <property type="match status" value="1"/>
</dbReference>
<dbReference type="NCBIfam" id="NF010478">
    <property type="entry name" value="PRK13903.1"/>
    <property type="match status" value="1"/>
</dbReference>
<dbReference type="PROSITE" id="PS51387">
    <property type="entry name" value="FAD_PCMH"/>
    <property type="match status" value="1"/>
</dbReference>
<protein>
    <recommendedName>
        <fullName evidence="17">UDP-N-acetylenolpyruvoylglucosamine reductase</fullName>
        <ecNumber evidence="17">1.3.1.98</ecNumber>
    </recommendedName>
    <alternativeName>
        <fullName evidence="17">UDP-N-acetylmuramate dehydrogenase</fullName>
    </alternativeName>
</protein>
<accession>K8XDK1</accession>
<evidence type="ECO:0000256" key="10">
    <source>
        <dbReference type="ARBA" id="ARBA00022857"/>
    </source>
</evidence>
<evidence type="ECO:0000313" key="20">
    <source>
        <dbReference type="Proteomes" id="UP000005951"/>
    </source>
</evidence>
<dbReference type="SUPFAM" id="SSF56176">
    <property type="entry name" value="FAD-binding/transporter-associated domain-like"/>
    <property type="match status" value="1"/>
</dbReference>
<comment type="pathway">
    <text evidence="4 17">Cell wall biogenesis; peptidoglycan biosynthesis.</text>
</comment>
<organism evidence="19 20">
    <name type="scientific">Rhodococcus opacus M213</name>
    <dbReference type="NCBI Taxonomy" id="1129896"/>
    <lineage>
        <taxon>Bacteria</taxon>
        <taxon>Bacillati</taxon>
        <taxon>Actinomycetota</taxon>
        <taxon>Actinomycetes</taxon>
        <taxon>Mycobacteriales</taxon>
        <taxon>Nocardiaceae</taxon>
        <taxon>Rhodococcus</taxon>
    </lineage>
</organism>
<comment type="caution">
    <text evidence="19">The sequence shown here is derived from an EMBL/GenBank/DDBJ whole genome shotgun (WGS) entry which is preliminary data.</text>
</comment>
<dbReference type="Gene3D" id="3.30.465.10">
    <property type="match status" value="1"/>
</dbReference>
<keyword evidence="6 17" id="KW-0963">Cytoplasm</keyword>
<keyword evidence="9 17" id="KW-0274">FAD</keyword>
<dbReference type="NCBIfam" id="TIGR00179">
    <property type="entry name" value="murB"/>
    <property type="match status" value="1"/>
</dbReference>
<evidence type="ECO:0000256" key="6">
    <source>
        <dbReference type="ARBA" id="ARBA00022490"/>
    </source>
</evidence>
<feature type="domain" description="FAD-binding PCMH-type" evidence="18">
    <location>
        <begin position="43"/>
        <end position="211"/>
    </location>
</feature>
<dbReference type="GO" id="GO:0009252">
    <property type="term" value="P:peptidoglycan biosynthetic process"/>
    <property type="evidence" value="ECO:0007669"/>
    <property type="project" value="UniProtKB-UniRule"/>
</dbReference>
<dbReference type="HAMAP" id="MF_00037">
    <property type="entry name" value="MurB"/>
    <property type="match status" value="1"/>
</dbReference>
<evidence type="ECO:0000256" key="14">
    <source>
        <dbReference type="ARBA" id="ARBA00023306"/>
    </source>
</evidence>
<keyword evidence="12 17" id="KW-0573">Peptidoglycan synthesis</keyword>
<keyword evidence="13 17" id="KW-0560">Oxidoreductase</keyword>
<comment type="catalytic activity">
    <reaction evidence="16 17">
        <text>UDP-N-acetyl-alpha-D-muramate + NADP(+) = UDP-N-acetyl-3-O-(1-carboxyvinyl)-alpha-D-glucosamine + NADPH + H(+)</text>
        <dbReference type="Rhea" id="RHEA:12248"/>
        <dbReference type="ChEBI" id="CHEBI:15378"/>
        <dbReference type="ChEBI" id="CHEBI:57783"/>
        <dbReference type="ChEBI" id="CHEBI:58349"/>
        <dbReference type="ChEBI" id="CHEBI:68483"/>
        <dbReference type="ChEBI" id="CHEBI:70757"/>
        <dbReference type="EC" id="1.3.1.98"/>
    </reaction>
</comment>
<dbReference type="InterPro" id="IPR036318">
    <property type="entry name" value="FAD-bd_PCMH-like_sf"/>
</dbReference>
<dbReference type="AlphaFoldDB" id="K8XDK1"/>